<dbReference type="Gene3D" id="2.160.10.10">
    <property type="entry name" value="Hexapeptide repeat proteins"/>
    <property type="match status" value="1"/>
</dbReference>
<dbReference type="RefSeq" id="WP_419581454.1">
    <property type="nucleotide sequence ID" value="NZ_CP036432.1"/>
</dbReference>
<dbReference type="Proteomes" id="UP000318081">
    <property type="component" value="Chromosome"/>
</dbReference>
<dbReference type="SUPFAM" id="SSF51161">
    <property type="entry name" value="Trimeric LpxA-like enzymes"/>
    <property type="match status" value="1"/>
</dbReference>
<evidence type="ECO:0000313" key="3">
    <source>
        <dbReference type="EMBL" id="QDV84641.1"/>
    </source>
</evidence>
<evidence type="ECO:0000313" key="4">
    <source>
        <dbReference type="Proteomes" id="UP000318081"/>
    </source>
</evidence>
<dbReference type="InterPro" id="IPR011004">
    <property type="entry name" value="Trimer_LpxA-like_sf"/>
</dbReference>
<accession>A0ABX5XS32</accession>
<comment type="similarity">
    <text evidence="1">Belongs to the transferase hexapeptide repeat family.</text>
</comment>
<dbReference type="InterPro" id="IPR001451">
    <property type="entry name" value="Hexapep"/>
</dbReference>
<proteinExistence type="inferred from homology"/>
<keyword evidence="2 3" id="KW-0808">Transferase</keyword>
<gene>
    <name evidence="3" type="ORF">TBK1r_35920</name>
</gene>
<dbReference type="CDD" id="cd05825">
    <property type="entry name" value="LbH_wcaF_like"/>
    <property type="match status" value="1"/>
</dbReference>
<dbReference type="GO" id="GO:0016746">
    <property type="term" value="F:acyltransferase activity"/>
    <property type="evidence" value="ECO:0007669"/>
    <property type="project" value="UniProtKB-KW"/>
</dbReference>
<dbReference type="PANTHER" id="PTHR23416:SF23">
    <property type="entry name" value="ACETYLTRANSFERASE C18B11.09C-RELATED"/>
    <property type="match status" value="1"/>
</dbReference>
<reference evidence="3 4" key="1">
    <citation type="submission" date="2019-02" db="EMBL/GenBank/DDBJ databases">
        <title>Deep-cultivation of Planctomycetes and their phenomic and genomic characterization uncovers novel biology.</title>
        <authorList>
            <person name="Wiegand S."/>
            <person name="Jogler M."/>
            <person name="Boedeker C."/>
            <person name="Pinto D."/>
            <person name="Vollmers J."/>
            <person name="Rivas-Marin E."/>
            <person name="Kohn T."/>
            <person name="Peeters S.H."/>
            <person name="Heuer A."/>
            <person name="Rast P."/>
            <person name="Oberbeckmann S."/>
            <person name="Bunk B."/>
            <person name="Jeske O."/>
            <person name="Meyerdierks A."/>
            <person name="Storesund J.E."/>
            <person name="Kallscheuer N."/>
            <person name="Luecker S."/>
            <person name="Lage O.M."/>
            <person name="Pohl T."/>
            <person name="Merkel B.J."/>
            <person name="Hornburger P."/>
            <person name="Mueller R.-W."/>
            <person name="Bruemmer F."/>
            <person name="Labrenz M."/>
            <person name="Spormann A.M."/>
            <person name="Op den Camp H."/>
            <person name="Overmann J."/>
            <person name="Amann R."/>
            <person name="Jetten M.S.M."/>
            <person name="Mascher T."/>
            <person name="Medema M.H."/>
            <person name="Devos D.P."/>
            <person name="Kaster A.-K."/>
            <person name="Ovreas L."/>
            <person name="Rohde M."/>
            <person name="Galperin M.Y."/>
            <person name="Jogler C."/>
        </authorList>
    </citation>
    <scope>NUCLEOTIDE SEQUENCE [LARGE SCALE GENOMIC DNA]</scope>
    <source>
        <strain evidence="3 4">TBK1r</strain>
    </source>
</reference>
<organism evidence="3 4">
    <name type="scientific">Stieleria magnilauensis</name>
    <dbReference type="NCBI Taxonomy" id="2527963"/>
    <lineage>
        <taxon>Bacteria</taxon>
        <taxon>Pseudomonadati</taxon>
        <taxon>Planctomycetota</taxon>
        <taxon>Planctomycetia</taxon>
        <taxon>Pirellulales</taxon>
        <taxon>Pirellulaceae</taxon>
        <taxon>Stieleria</taxon>
    </lineage>
</organism>
<evidence type="ECO:0000256" key="1">
    <source>
        <dbReference type="ARBA" id="ARBA00007274"/>
    </source>
</evidence>
<dbReference type="PANTHER" id="PTHR23416">
    <property type="entry name" value="SIALIC ACID SYNTHASE-RELATED"/>
    <property type="match status" value="1"/>
</dbReference>
<keyword evidence="4" id="KW-1185">Reference proteome</keyword>
<dbReference type="InterPro" id="IPR051159">
    <property type="entry name" value="Hexapeptide_acetyltransf"/>
</dbReference>
<dbReference type="EC" id="2.3.1.-" evidence="3"/>
<sequence>MESASVLDASQTKPSEGGASFSLGSRLTRLVWNLSWLVLASWTPAPLHRYRVAILRLFGAQVDWTAHVYGNAKIWLPANLTMGAHSCLGPRVNCYCMDRITLADRAVVSQDSTLCAGSHDISDANFQLITRPIVIGEQAWVAAEVFVGPGVTVGKGAVLGARSVVFKDAIENGIYVGNPAKLVKERQWDGQEAQRAPA</sequence>
<evidence type="ECO:0000256" key="2">
    <source>
        <dbReference type="ARBA" id="ARBA00022679"/>
    </source>
</evidence>
<name>A0ABX5XS32_9BACT</name>
<keyword evidence="3" id="KW-0012">Acyltransferase</keyword>
<dbReference type="Pfam" id="PF00132">
    <property type="entry name" value="Hexapep"/>
    <property type="match status" value="1"/>
</dbReference>
<protein>
    <submittedName>
        <fullName evidence="3">Acetyltransferase</fullName>
        <ecNumber evidence="3">2.3.1.-</ecNumber>
    </submittedName>
</protein>
<dbReference type="EMBL" id="CP036432">
    <property type="protein sequence ID" value="QDV84641.1"/>
    <property type="molecule type" value="Genomic_DNA"/>
</dbReference>